<dbReference type="Proteomes" id="UP000569202">
    <property type="component" value="Unassembled WGS sequence"/>
</dbReference>
<name>A0A7Y2RCX8_9GAMM</name>
<gene>
    <name evidence="3" type="primary">traN</name>
    <name evidence="3" type="ORF">HLH17_02140</name>
</gene>
<evidence type="ECO:0000256" key="2">
    <source>
        <dbReference type="SAM" id="SignalP"/>
    </source>
</evidence>
<feature type="region of interest" description="Disordered" evidence="1">
    <location>
        <begin position="446"/>
        <end position="470"/>
    </location>
</feature>
<protein>
    <submittedName>
        <fullName evidence="3">Conjugal transfer protein TraN</fullName>
    </submittedName>
</protein>
<feature type="signal peptide" evidence="2">
    <location>
        <begin position="1"/>
        <end position="24"/>
    </location>
</feature>
<organism evidence="3 4">
    <name type="scientific">Acinetobacter terrae</name>
    <dbReference type="NCBI Taxonomy" id="2731247"/>
    <lineage>
        <taxon>Bacteria</taxon>
        <taxon>Pseudomonadati</taxon>
        <taxon>Pseudomonadota</taxon>
        <taxon>Gammaproteobacteria</taxon>
        <taxon>Moraxellales</taxon>
        <taxon>Moraxellaceae</taxon>
        <taxon>Acinetobacter</taxon>
        <taxon>Acinetobacter Taxon 24</taxon>
    </lineage>
</organism>
<sequence>MILQRMKQTLLATALMLTGGLAFAADPSGMMCTQTTKMYDTLTVKSQDRPITLNKTSSNFSFGWTAKENSSNINWVLEANLTGAEPVTVKIRDISYDDNISIYVNEQQVYTRNGGGLNAFDLDMDISQFFKIGQVNTIRINLINDKPVNAGATVNFEYSERSCKPIDYTAPVCVDGLEGDACIDKLNSFCSEPQNEKYKDCIEWKTVQEEIQAGANNSGTVAGGGGAGSGGMMGGAATGASLMFSPSAFAAQQAVSMINQLFTCKSAMSEEERNLPNRLNANLCIYVGEYCSKEVKILGAKLCRTKKKTYCCFNSTLSRIINQEGNKQLGRGMGSPKDATCNGFTMDEFSRLDLSKMDLTEFVDEVTAKANASAQKSSSFWTERNEARTETTFANVNTEDLQYKILTADNPYSVLNQPTDGKAKVDSTARTVKDETAENTVSVLETGNNPVNQAELDEAKSKFKNRTIED</sequence>
<dbReference type="EMBL" id="JABERL010000005">
    <property type="protein sequence ID" value="NNH76502.1"/>
    <property type="molecule type" value="Genomic_DNA"/>
</dbReference>
<evidence type="ECO:0000313" key="4">
    <source>
        <dbReference type="Proteomes" id="UP000569202"/>
    </source>
</evidence>
<keyword evidence="2" id="KW-0732">Signal</keyword>
<evidence type="ECO:0000313" key="3">
    <source>
        <dbReference type="EMBL" id="NNH76502.1"/>
    </source>
</evidence>
<dbReference type="AlphaFoldDB" id="A0A7Y2RCX8"/>
<dbReference type="RefSeq" id="WP_171539705.1">
    <property type="nucleotide sequence ID" value="NZ_JABERL010000005.1"/>
</dbReference>
<comment type="caution">
    <text evidence="3">The sequence shown here is derived from an EMBL/GenBank/DDBJ whole genome shotgun (WGS) entry which is preliminary data.</text>
</comment>
<evidence type="ECO:0000256" key="1">
    <source>
        <dbReference type="SAM" id="MobiDB-lite"/>
    </source>
</evidence>
<dbReference type="Pfam" id="PF06986">
    <property type="entry name" value="F_T4SS_TraN"/>
    <property type="match status" value="1"/>
</dbReference>
<accession>A0A7Y2RCX8</accession>
<feature type="compositionally biased region" description="Basic and acidic residues" evidence="1">
    <location>
        <begin position="457"/>
        <end position="470"/>
    </location>
</feature>
<proteinExistence type="predicted"/>
<dbReference type="InterPro" id="IPR014121">
    <property type="entry name" value="TraN_Ftype"/>
</dbReference>
<reference evidence="3 4" key="1">
    <citation type="submission" date="2020-04" db="EMBL/GenBank/DDBJ databases">
        <title>Acinetobacter Taxon 24.</title>
        <authorList>
            <person name="Nemec A."/>
            <person name="Radolfova-Krizova L."/>
            <person name="Higgins P.G."/>
            <person name="Spanelova P."/>
        </authorList>
    </citation>
    <scope>NUCLEOTIDE SEQUENCE [LARGE SCALE GENOMIC DNA]</scope>
    <source>
        <strain evidence="3 4">ANC 5380</strain>
    </source>
</reference>
<feature type="chain" id="PRO_5031503266" evidence="2">
    <location>
        <begin position="25"/>
        <end position="470"/>
    </location>
</feature>